<organism evidence="2 3">
    <name type="scientific">Emticicia agri</name>
    <dbReference type="NCBI Taxonomy" id="2492393"/>
    <lineage>
        <taxon>Bacteria</taxon>
        <taxon>Pseudomonadati</taxon>
        <taxon>Bacteroidota</taxon>
        <taxon>Cytophagia</taxon>
        <taxon>Cytophagales</taxon>
        <taxon>Leadbetterellaceae</taxon>
        <taxon>Emticicia</taxon>
    </lineage>
</organism>
<sequence>MKLLLTTLLLLYATILSAQPSRHLLIQVGKLYDSEQKIFLSNQRILIKNGVIVDVGPHLNQIAGVKFVDLSQCTATPGLIDMHTHLLLHQKQTSDGMILASKVPAKERIKQGMVFARENLESGLTTVRDLGNSGQYLDVELKKTLAKSKDLGPTMYVSGPILSPPGGQFGKMAPADSFVINQEYRVIMSAEDARLAVLEHVKHGVDIIKVCMNTDNRMLTIDEIEAIVKTAHENGISVTAHATYDKSARAAVMAGVDGIEHGYDLSDSTLILMAQRGTYLVPTDVTKEQAKILVEGIGMKGKEAEDYAKSFLDSVHDRLRRAVTKGVTIVSGSDFYNDVVGIPRGKGAVGVILSYHEAGIPVKDVLQYATYNAAKALGIAESTGNIKKGMKADIVFFNGDLENDFAQTLFKVQMVLKAGLPVYPKVMSGTSEKANK</sequence>
<dbReference type="InterPro" id="IPR006680">
    <property type="entry name" value="Amidohydro-rel"/>
</dbReference>
<dbReference type="InterPro" id="IPR032466">
    <property type="entry name" value="Metal_Hydrolase"/>
</dbReference>
<evidence type="ECO:0000313" key="2">
    <source>
        <dbReference type="EMBL" id="RYU95857.1"/>
    </source>
</evidence>
<dbReference type="PANTHER" id="PTHR43135">
    <property type="entry name" value="ALPHA-D-RIBOSE 1-METHYLPHOSPHONATE 5-TRIPHOSPHATE DIPHOSPHATASE"/>
    <property type="match status" value="1"/>
</dbReference>
<dbReference type="RefSeq" id="WP_130020737.1">
    <property type="nucleotide sequence ID" value="NZ_SEWF01000011.1"/>
</dbReference>
<dbReference type="Gene3D" id="2.30.40.10">
    <property type="entry name" value="Urease, subunit C, domain 1"/>
    <property type="match status" value="1"/>
</dbReference>
<dbReference type="InterPro" id="IPR051781">
    <property type="entry name" value="Metallo-dep_Hydrolase"/>
</dbReference>
<dbReference type="PANTHER" id="PTHR43135:SF3">
    <property type="entry name" value="ALPHA-D-RIBOSE 1-METHYLPHOSPHONATE 5-TRIPHOSPHATE DIPHOSPHATASE"/>
    <property type="match status" value="1"/>
</dbReference>
<comment type="caution">
    <text evidence="2">The sequence shown here is derived from an EMBL/GenBank/DDBJ whole genome shotgun (WGS) entry which is preliminary data.</text>
</comment>
<feature type="domain" description="Amidohydrolase-related" evidence="1">
    <location>
        <begin position="75"/>
        <end position="419"/>
    </location>
</feature>
<dbReference type="Gene3D" id="3.20.20.140">
    <property type="entry name" value="Metal-dependent hydrolases"/>
    <property type="match status" value="1"/>
</dbReference>
<evidence type="ECO:0000313" key="3">
    <source>
        <dbReference type="Proteomes" id="UP000293162"/>
    </source>
</evidence>
<accession>A0A4Q5M204</accession>
<name>A0A4Q5M204_9BACT</name>
<dbReference type="GO" id="GO:0016810">
    <property type="term" value="F:hydrolase activity, acting on carbon-nitrogen (but not peptide) bonds"/>
    <property type="evidence" value="ECO:0007669"/>
    <property type="project" value="InterPro"/>
</dbReference>
<dbReference type="InterPro" id="IPR011059">
    <property type="entry name" value="Metal-dep_hydrolase_composite"/>
</dbReference>
<keyword evidence="2" id="KW-0378">Hydrolase</keyword>
<dbReference type="Proteomes" id="UP000293162">
    <property type="component" value="Unassembled WGS sequence"/>
</dbReference>
<dbReference type="AlphaFoldDB" id="A0A4Q5M204"/>
<proteinExistence type="predicted"/>
<evidence type="ECO:0000259" key="1">
    <source>
        <dbReference type="Pfam" id="PF01979"/>
    </source>
</evidence>
<dbReference type="Pfam" id="PF01979">
    <property type="entry name" value="Amidohydro_1"/>
    <property type="match status" value="1"/>
</dbReference>
<gene>
    <name evidence="2" type="ORF">EWM59_09540</name>
</gene>
<protein>
    <submittedName>
        <fullName evidence="2">Amidohydrolase family protein</fullName>
    </submittedName>
</protein>
<reference evidence="2 3" key="1">
    <citation type="submission" date="2019-02" db="EMBL/GenBank/DDBJ databases">
        <title>Bacterial novel species Emticicia sp. 17J42-9 isolated from soil.</title>
        <authorList>
            <person name="Jung H.-Y."/>
        </authorList>
    </citation>
    <scope>NUCLEOTIDE SEQUENCE [LARGE SCALE GENOMIC DNA]</scope>
    <source>
        <strain evidence="2 3">17J42-9</strain>
    </source>
</reference>
<dbReference type="EMBL" id="SEWF01000011">
    <property type="protein sequence ID" value="RYU95857.1"/>
    <property type="molecule type" value="Genomic_DNA"/>
</dbReference>
<dbReference type="SUPFAM" id="SSF51338">
    <property type="entry name" value="Composite domain of metallo-dependent hydrolases"/>
    <property type="match status" value="1"/>
</dbReference>
<dbReference type="SUPFAM" id="SSF51556">
    <property type="entry name" value="Metallo-dependent hydrolases"/>
    <property type="match status" value="1"/>
</dbReference>
<dbReference type="OrthoDB" id="9797498at2"/>
<keyword evidence="3" id="KW-1185">Reference proteome</keyword>